<comment type="miscellaneous">
    <text evidence="15">In the RecBCD complex, RecB has a slow 3'-5' helicase, an exonuclease activity and loads RecA onto ssDNA, RecD has a fast 5'-3' helicase activity, while RecC stimulates the ATPase and processivity of the RecB helicase and contributes to recognition of the Chi site.</text>
</comment>
<keyword evidence="3 15" id="KW-0547">Nucleotide-binding</keyword>
<evidence type="ECO:0000256" key="10">
    <source>
        <dbReference type="ARBA" id="ARBA00023125"/>
    </source>
</evidence>
<evidence type="ECO:0000256" key="6">
    <source>
        <dbReference type="ARBA" id="ARBA00022806"/>
    </source>
</evidence>
<dbReference type="InterPro" id="IPR027417">
    <property type="entry name" value="P-loop_NTPase"/>
</dbReference>
<keyword evidence="12 15" id="KW-0413">Isomerase</keyword>
<dbReference type="Gene3D" id="3.40.50.300">
    <property type="entry name" value="P-loop containing nucleotide triphosphate hydrolases"/>
    <property type="match status" value="2"/>
</dbReference>
<feature type="binding site" evidence="16">
    <location>
        <begin position="142"/>
        <end position="149"/>
    </location>
    <ligand>
        <name>ATP</name>
        <dbReference type="ChEBI" id="CHEBI:30616"/>
    </ligand>
</feature>
<dbReference type="GO" id="GO:0006418">
    <property type="term" value="P:tRNA aminoacylation for protein translation"/>
    <property type="evidence" value="ECO:0007669"/>
    <property type="project" value="InterPro"/>
</dbReference>
<proteinExistence type="inferred from homology"/>
<comment type="similarity">
    <text evidence="15">Belongs to the helicase family. UvrD subfamily.</text>
</comment>
<keyword evidence="1 15" id="KW-0540">Nuclease</keyword>
<keyword evidence="11 15" id="KW-0234">DNA repair</keyword>
<dbReference type="GO" id="GO:0004812">
    <property type="term" value="F:aminoacyl-tRNA ligase activity"/>
    <property type="evidence" value="ECO:0007669"/>
    <property type="project" value="InterPro"/>
</dbReference>
<accession>A0A3M0G295</accession>
<dbReference type="GO" id="GO:0003677">
    <property type="term" value="F:DNA binding"/>
    <property type="evidence" value="ECO:0007669"/>
    <property type="project" value="UniProtKB-UniRule"/>
</dbReference>
<keyword evidence="9 15" id="KW-0460">Magnesium</keyword>
<dbReference type="SUPFAM" id="SSF52980">
    <property type="entry name" value="Restriction endonuclease-like"/>
    <property type="match status" value="1"/>
</dbReference>
<dbReference type="InterPro" id="IPR000212">
    <property type="entry name" value="DNA_helicase_UvrD/REP"/>
</dbReference>
<dbReference type="EC" id="5.6.2.4" evidence="15"/>
<evidence type="ECO:0000256" key="9">
    <source>
        <dbReference type="ARBA" id="ARBA00022842"/>
    </source>
</evidence>
<comment type="catalytic activity">
    <reaction evidence="14 15">
        <text>ATP + H2O = ADP + phosphate + H(+)</text>
        <dbReference type="Rhea" id="RHEA:13065"/>
        <dbReference type="ChEBI" id="CHEBI:15377"/>
        <dbReference type="ChEBI" id="CHEBI:15378"/>
        <dbReference type="ChEBI" id="CHEBI:30616"/>
        <dbReference type="ChEBI" id="CHEBI:43474"/>
        <dbReference type="ChEBI" id="CHEBI:456216"/>
        <dbReference type="EC" id="5.6.2.4"/>
    </reaction>
</comment>
<dbReference type="GO" id="GO:0000287">
    <property type="term" value="F:magnesium ion binding"/>
    <property type="evidence" value="ECO:0007669"/>
    <property type="project" value="UniProtKB-UniRule"/>
</dbReference>
<dbReference type="InterPro" id="IPR001412">
    <property type="entry name" value="aa-tRNA-synth_I_CS"/>
</dbReference>
<keyword evidence="2 15" id="KW-0479">Metal-binding</keyword>
<evidence type="ECO:0000313" key="21">
    <source>
        <dbReference type="Proteomes" id="UP000275256"/>
    </source>
</evidence>
<sequence length="1183" mass="127557">MCPPAGRSSPRPPTWRWNSSGWWPRPTSRDAAGSSPSRSNQPLPTRGNSWAAAPPTCGSGSCRRGTGTRRGSSSRRSGGCSTATTPPPNSSQTNAPTAIRRPSRKAPSGRGPRRCTYRCCGEASDMFDITAPLPTSPLLLEASAGTGKTWTIAALTARFIAETETSIDEFLLITFSNKAAQELRSRVFERLASMERALGAFQASGQPPLTDEVAVLLSDAEPDEVERRRQRLRRALESFDSALICTTHVFCQNMLKELGVLGDWDLGDVIISDPLPLIDECATDVYVARYQDVAEPTLDPRRARTIAREACQSALPVVSQLDDDKEFCEQVRRRFADRKRTLGLVTFDDLTLRLRDVLESPTTGDWAVAALRDRFAVVLADEFQDTDPLQWRIIHRAFVRHDRVTVLIGDPKQSIYGFRSADLMSYLDAARSTSKLSLPKNHRSDGAVVDGVQELFGNLPLGDPSITVVDVESTHGTRLTMGAVPARILLRRGTSETLNHPPHEAIAHDMVRLAQRLLGQARISGDDGTDRALSPTDIAVLVRNRARGREVVTALQQSGIPAVFHGQDSVLSGPAARDWSKLLAAMLSPTRSAIVMAAATDLLGFPLEALIHGDDESVTASLLVHRLARAQDSGGIPEVMAVLAAETGLDARILAQPDGERTLTDLHHVAELLGTAPVTDMFGLHDWLGRAMDGAVVDGSDARLASDAPAVRVTTMHSAKGLQFGVVLLPEVSDLVAQGRKPFPVVLDGVRHLHVGPPLDWRDPTRKSFERQQREEELRLLYVALTRAKYMAIAWHVTGKRSQSGALTALLARDRSTTQLADRYAKVPAVSPFNPMLVNVTDLGDDPPPPLSAPPASSLPLVVAEMERVVDQTWRRTSYSGLTAGLHELAHAALPDEPDEMEVWQPRPDEALSVPSPMTGLPAGAAFGTLVHAALEEVDWSPGRLTESAIRVVDGLAPRFGMPAGEASILASALVAVCTTPLGALMDGVSLSEVPLDHRLPELDFDLPMAERGIAATVGDLARLMQQHLDPGDPLADYPRHLVSSPAAGGVLRGFLTGSIDAVLLSPSGRHVVVDYKTNRLPTGPGEDLTVGHYQSAAMSRAMILAHYPLQALLYCVALHRFLGWRLPGYDPDTHLGGAGYLFVRGMAGADAPEAAGMPCGVFTWYPPTALVLAASELIGGVR</sequence>
<dbReference type="PANTHER" id="PTHR11070">
    <property type="entry name" value="UVRD / RECB / PCRA DNA HELICASE FAMILY MEMBER"/>
    <property type="match status" value="1"/>
</dbReference>
<comment type="caution">
    <text evidence="20">The sequence shown here is derived from an EMBL/GenBank/DDBJ whole genome shotgun (WGS) entry which is preliminary data.</text>
</comment>
<evidence type="ECO:0000256" key="12">
    <source>
        <dbReference type="ARBA" id="ARBA00023235"/>
    </source>
</evidence>
<feature type="binding site" evidence="15">
    <location>
        <position position="932"/>
    </location>
    <ligand>
        <name>Mg(2+)</name>
        <dbReference type="ChEBI" id="CHEBI:18420"/>
    </ligand>
</feature>
<keyword evidence="8 15" id="KW-0067">ATP-binding</keyword>
<dbReference type="GO" id="GO:0043138">
    <property type="term" value="F:3'-5' DNA helicase activity"/>
    <property type="evidence" value="ECO:0007669"/>
    <property type="project" value="UniProtKB-UniRule"/>
</dbReference>
<dbReference type="PROSITE" id="PS51217">
    <property type="entry name" value="UVRD_HELICASE_CTER"/>
    <property type="match status" value="1"/>
</dbReference>
<feature type="region of interest" description="DNA-binding and helicase activity, interacts with RecC" evidence="15">
    <location>
        <begin position="1"/>
        <end position="812"/>
    </location>
</feature>
<feature type="region of interest" description="Disordered" evidence="17">
    <location>
        <begin position="1"/>
        <end position="114"/>
    </location>
</feature>
<comment type="function">
    <text evidence="15">A helicase/nuclease that prepares dsDNA breaks (DSB) for recombinational DNA repair. Binds to DSBs and unwinds DNA via a highly rapid and processive ATP-dependent bidirectional helicase activity. Unwinds dsDNA until it encounters a Chi (crossover hotspot instigator) sequence from the 3' direction. Cuts ssDNA a few nucleotides 3' to the Chi site. The properties and activities of the enzyme are changed at Chi. The Chi-altered holoenzyme produces a long 3'-ssDNA overhang and facilitates RecA-binding to the ssDNA for homologous DNA recombination and repair. Holoenzyme degrades any linearized DNA that is unable to undergo homologous recombination. In the holoenzyme this subunit contributes ATPase, 3'-5' helicase, exonuclease activity and loads RecA onto ssDNA.</text>
</comment>
<evidence type="ECO:0000256" key="2">
    <source>
        <dbReference type="ARBA" id="ARBA00022723"/>
    </source>
</evidence>
<dbReference type="Gene3D" id="1.10.486.10">
    <property type="entry name" value="PCRA, domain 4"/>
    <property type="match status" value="1"/>
</dbReference>
<evidence type="ECO:0000256" key="8">
    <source>
        <dbReference type="ARBA" id="ARBA00022840"/>
    </source>
</evidence>
<evidence type="ECO:0000256" key="17">
    <source>
        <dbReference type="SAM" id="MobiDB-lite"/>
    </source>
</evidence>
<dbReference type="Pfam" id="PF00580">
    <property type="entry name" value="UvrD-helicase"/>
    <property type="match status" value="1"/>
</dbReference>
<evidence type="ECO:0000256" key="16">
    <source>
        <dbReference type="PROSITE-ProRule" id="PRU00560"/>
    </source>
</evidence>
<keyword evidence="5 15" id="KW-0378">Hydrolase</keyword>
<dbReference type="InterPro" id="IPR038726">
    <property type="entry name" value="PDDEXK_AddAB-type"/>
</dbReference>
<dbReference type="AlphaFoldDB" id="A0A3M0G295"/>
<keyword evidence="21" id="KW-1185">Reference proteome</keyword>
<comment type="catalytic activity">
    <reaction evidence="15">
        <text>Exonucleolytic cleavage (in the presence of ATP) in either 5'- to 3'- or 3'- to 5'-direction to yield 5'-phosphooligonucleotides.</text>
        <dbReference type="EC" id="3.1.11.5"/>
    </reaction>
</comment>
<dbReference type="EMBL" id="REFW01000003">
    <property type="protein sequence ID" value="RMB58895.1"/>
    <property type="molecule type" value="Genomic_DNA"/>
</dbReference>
<dbReference type="Pfam" id="PF12705">
    <property type="entry name" value="PDDEXK_1"/>
    <property type="match status" value="1"/>
</dbReference>
<dbReference type="CDD" id="cd22352">
    <property type="entry name" value="RecB_C-like"/>
    <property type="match status" value="1"/>
</dbReference>
<protein>
    <recommendedName>
        <fullName evidence="15">RecBCD enzyme subunit RecB</fullName>
        <ecNumber evidence="15">3.1.11.5</ecNumber>
        <ecNumber evidence="15">5.6.2.4</ecNumber>
    </recommendedName>
    <alternativeName>
        <fullName evidence="15">DNA 3'-5' helicase subunit RecB</fullName>
    </alternativeName>
    <alternativeName>
        <fullName evidence="15">Exonuclease V subunit RecB</fullName>
        <shortName evidence="15">ExoV subunit RecB</shortName>
    </alternativeName>
    <alternativeName>
        <fullName evidence="15">Helicase/nuclease RecBCD subunit RecB</fullName>
    </alternativeName>
</protein>
<evidence type="ECO:0000256" key="14">
    <source>
        <dbReference type="ARBA" id="ARBA00048988"/>
    </source>
</evidence>
<comment type="subunit">
    <text evidence="15">Heterotrimer of RecB, RecC and RecD. All subunits contribute to DNA-binding. Interacts with RecA.</text>
</comment>
<dbReference type="HAMAP" id="MF_01485">
    <property type="entry name" value="RecB"/>
    <property type="match status" value="1"/>
</dbReference>
<dbReference type="GO" id="GO:0000724">
    <property type="term" value="P:double-strand break repair via homologous recombination"/>
    <property type="evidence" value="ECO:0007669"/>
    <property type="project" value="UniProtKB-UniRule"/>
</dbReference>
<feature type="region of interest" description="Nuclease activity, interacts with RecD and RecA" evidence="15">
    <location>
        <begin position="873"/>
        <end position="1183"/>
    </location>
</feature>
<dbReference type="PROSITE" id="PS00178">
    <property type="entry name" value="AA_TRNA_LIGASE_I"/>
    <property type="match status" value="1"/>
</dbReference>
<dbReference type="Pfam" id="PF13361">
    <property type="entry name" value="UvrD_C"/>
    <property type="match status" value="1"/>
</dbReference>
<evidence type="ECO:0000256" key="3">
    <source>
        <dbReference type="ARBA" id="ARBA00022741"/>
    </source>
</evidence>
<comment type="domain">
    <text evidence="15">The N-terminal DNA-binding domain is a ssDNA-dependent ATPase and has ATP-dependent 3'-5' helicase function. This domain interacts with RecC.</text>
</comment>
<dbReference type="GO" id="GO:0008854">
    <property type="term" value="F:exodeoxyribonuclease V activity"/>
    <property type="evidence" value="ECO:0007669"/>
    <property type="project" value="UniProtKB-EC"/>
</dbReference>
<feature type="compositionally biased region" description="Polar residues" evidence="17">
    <location>
        <begin position="34"/>
        <end position="48"/>
    </location>
</feature>
<evidence type="ECO:0000259" key="18">
    <source>
        <dbReference type="PROSITE" id="PS51198"/>
    </source>
</evidence>
<gene>
    <name evidence="15" type="primary">recB</name>
    <name evidence="20" type="ORF">EAX62_12345</name>
</gene>
<comment type="catalytic activity">
    <reaction evidence="13 15">
        <text>Couples ATP hydrolysis with the unwinding of duplex DNA by translocating in the 3'-5' direction.</text>
        <dbReference type="EC" id="5.6.2.4"/>
    </reaction>
</comment>
<dbReference type="PANTHER" id="PTHR11070:SF23">
    <property type="entry name" value="RECBCD ENZYME SUBUNIT RECB"/>
    <property type="match status" value="1"/>
</dbReference>
<evidence type="ECO:0000256" key="4">
    <source>
        <dbReference type="ARBA" id="ARBA00022763"/>
    </source>
</evidence>
<dbReference type="Proteomes" id="UP000275256">
    <property type="component" value="Unassembled WGS sequence"/>
</dbReference>
<keyword evidence="7 15" id="KW-0269">Exonuclease</keyword>
<organism evidence="20 21">
    <name type="scientific">Tessaracoccus antarcticus</name>
    <dbReference type="NCBI Taxonomy" id="2479848"/>
    <lineage>
        <taxon>Bacteria</taxon>
        <taxon>Bacillati</taxon>
        <taxon>Actinomycetota</taxon>
        <taxon>Actinomycetes</taxon>
        <taxon>Propionibacteriales</taxon>
        <taxon>Propionibacteriaceae</taxon>
        <taxon>Tessaracoccus</taxon>
    </lineage>
</organism>
<dbReference type="InterPro" id="IPR011335">
    <property type="entry name" value="Restrct_endonuc-II-like"/>
</dbReference>
<dbReference type="GO" id="GO:0005829">
    <property type="term" value="C:cytosol"/>
    <property type="evidence" value="ECO:0007669"/>
    <property type="project" value="TreeGrafter"/>
</dbReference>
<dbReference type="Gene3D" id="3.90.320.10">
    <property type="match status" value="1"/>
</dbReference>
<keyword evidence="6 15" id="KW-0347">Helicase</keyword>
<evidence type="ECO:0000256" key="1">
    <source>
        <dbReference type="ARBA" id="ARBA00022722"/>
    </source>
</evidence>
<dbReference type="InterPro" id="IPR014016">
    <property type="entry name" value="UvrD-like_ATP-bd"/>
</dbReference>
<dbReference type="GO" id="GO:0005524">
    <property type="term" value="F:ATP binding"/>
    <property type="evidence" value="ECO:0007669"/>
    <property type="project" value="UniProtKB-UniRule"/>
</dbReference>
<feature type="compositionally biased region" description="Low complexity" evidence="17">
    <location>
        <begin position="56"/>
        <end position="84"/>
    </location>
</feature>
<feature type="domain" description="UvrD-like helicase C-terminal" evidence="19">
    <location>
        <begin position="446"/>
        <end position="721"/>
    </location>
</feature>
<feature type="active site" description="For nuclease activity" evidence="15">
    <location>
        <position position="1075"/>
    </location>
</feature>
<evidence type="ECO:0000256" key="11">
    <source>
        <dbReference type="ARBA" id="ARBA00023204"/>
    </source>
</evidence>
<dbReference type="InterPro" id="IPR004586">
    <property type="entry name" value="RecB"/>
</dbReference>
<comment type="cofactor">
    <cofactor evidence="15">
        <name>Mg(2+)</name>
        <dbReference type="ChEBI" id="CHEBI:18420"/>
    </cofactor>
    <text evidence="15">Binds 1 Mg(2+) ion per subunit.</text>
</comment>
<keyword evidence="4 15" id="KW-0227">DNA damage</keyword>
<dbReference type="GO" id="GO:0016887">
    <property type="term" value="F:ATP hydrolysis activity"/>
    <property type="evidence" value="ECO:0007669"/>
    <property type="project" value="RHEA"/>
</dbReference>
<keyword evidence="10 15" id="KW-0238">DNA-binding</keyword>
<feature type="binding site" evidence="15">
    <location>
        <position position="1061"/>
    </location>
    <ligand>
        <name>Mg(2+)</name>
        <dbReference type="ChEBI" id="CHEBI:18420"/>
    </ligand>
</feature>
<dbReference type="SUPFAM" id="SSF52540">
    <property type="entry name" value="P-loop containing nucleoside triphosphate hydrolases"/>
    <property type="match status" value="1"/>
</dbReference>
<comment type="domain">
    <text evidence="15">The C-terminal domain has nuclease activity and interacts with RecD. It interacts with RecA, facilitating its loading onto ssDNA.</text>
</comment>
<dbReference type="EC" id="3.1.11.5" evidence="15"/>
<evidence type="ECO:0000313" key="20">
    <source>
        <dbReference type="EMBL" id="RMB58895.1"/>
    </source>
</evidence>
<evidence type="ECO:0000256" key="13">
    <source>
        <dbReference type="ARBA" id="ARBA00034617"/>
    </source>
</evidence>
<dbReference type="PROSITE" id="PS51198">
    <property type="entry name" value="UVRD_HELICASE_ATP_BIND"/>
    <property type="match status" value="1"/>
</dbReference>
<dbReference type="InterPro" id="IPR011604">
    <property type="entry name" value="PDDEXK-like_dom_sf"/>
</dbReference>
<feature type="binding site" evidence="15">
    <location>
        <position position="1075"/>
    </location>
    <ligand>
        <name>Mg(2+)</name>
        <dbReference type="ChEBI" id="CHEBI:18420"/>
    </ligand>
</feature>
<evidence type="ECO:0000256" key="5">
    <source>
        <dbReference type="ARBA" id="ARBA00022801"/>
    </source>
</evidence>
<feature type="domain" description="UvrD-like helicase ATP-binding" evidence="18">
    <location>
        <begin position="121"/>
        <end position="445"/>
    </location>
</feature>
<reference evidence="20 21" key="1">
    <citation type="submission" date="2018-10" db="EMBL/GenBank/DDBJ databases">
        <title>Tessaracoccus antarcticuss sp. nov., isolated from sediment.</title>
        <authorList>
            <person name="Zhou L.Y."/>
            <person name="Du Z.J."/>
        </authorList>
    </citation>
    <scope>NUCLEOTIDE SEQUENCE [LARGE SCALE GENOMIC DNA]</scope>
    <source>
        <strain evidence="20 21">JDX10</strain>
    </source>
</reference>
<evidence type="ECO:0000256" key="15">
    <source>
        <dbReference type="HAMAP-Rule" id="MF_01485"/>
    </source>
</evidence>
<evidence type="ECO:0000256" key="7">
    <source>
        <dbReference type="ARBA" id="ARBA00022839"/>
    </source>
</evidence>
<dbReference type="GO" id="GO:0009338">
    <property type="term" value="C:exodeoxyribonuclease V complex"/>
    <property type="evidence" value="ECO:0007669"/>
    <property type="project" value="TreeGrafter"/>
</dbReference>
<name>A0A3M0G295_9ACTN</name>
<evidence type="ECO:0000259" key="19">
    <source>
        <dbReference type="PROSITE" id="PS51217"/>
    </source>
</evidence>
<dbReference type="InterPro" id="IPR014017">
    <property type="entry name" value="DNA_helicase_UvrD-like_C"/>
</dbReference>